<name>A0A0F9S4U1_9ZZZZ</name>
<reference evidence="1" key="1">
    <citation type="journal article" date="2015" name="Nature">
        <title>Complex archaea that bridge the gap between prokaryotes and eukaryotes.</title>
        <authorList>
            <person name="Spang A."/>
            <person name="Saw J.H."/>
            <person name="Jorgensen S.L."/>
            <person name="Zaremba-Niedzwiedzka K."/>
            <person name="Martijn J."/>
            <person name="Lind A.E."/>
            <person name="van Eijk R."/>
            <person name="Schleper C."/>
            <person name="Guy L."/>
            <person name="Ettema T.J."/>
        </authorList>
    </citation>
    <scope>NUCLEOTIDE SEQUENCE</scope>
</reference>
<dbReference type="AlphaFoldDB" id="A0A0F9S4U1"/>
<proteinExistence type="predicted"/>
<dbReference type="EMBL" id="LAZR01000576">
    <property type="protein sequence ID" value="KKN63860.1"/>
    <property type="molecule type" value="Genomic_DNA"/>
</dbReference>
<protein>
    <submittedName>
        <fullName evidence="1">Uncharacterized protein</fullName>
    </submittedName>
</protein>
<evidence type="ECO:0000313" key="1">
    <source>
        <dbReference type="EMBL" id="KKN63860.1"/>
    </source>
</evidence>
<comment type="caution">
    <text evidence="1">The sequence shown here is derived from an EMBL/GenBank/DDBJ whole genome shotgun (WGS) entry which is preliminary data.</text>
</comment>
<gene>
    <name evidence="1" type="ORF">LCGC14_0497380</name>
</gene>
<accession>A0A0F9S4U1</accession>
<sequence length="58" mass="6741">MSGISDEYMKQLRRLVDRRPEIAVFLIEELMKELGLTEEQQEKVVRSAVTSWTEAGRS</sequence>
<organism evidence="1">
    <name type="scientific">marine sediment metagenome</name>
    <dbReference type="NCBI Taxonomy" id="412755"/>
    <lineage>
        <taxon>unclassified sequences</taxon>
        <taxon>metagenomes</taxon>
        <taxon>ecological metagenomes</taxon>
    </lineage>
</organism>